<evidence type="ECO:0000259" key="12">
    <source>
        <dbReference type="Pfam" id="PF02366"/>
    </source>
</evidence>
<feature type="transmembrane region" description="Helical" evidence="10">
    <location>
        <begin position="42"/>
        <end position="59"/>
    </location>
</feature>
<feature type="transmembrane region" description="Helical" evidence="10">
    <location>
        <begin position="476"/>
        <end position="493"/>
    </location>
</feature>
<evidence type="ECO:0000256" key="8">
    <source>
        <dbReference type="ARBA" id="ARBA00023136"/>
    </source>
</evidence>
<keyword evidence="10" id="KW-1003">Cell membrane</keyword>
<dbReference type="InterPro" id="IPR003342">
    <property type="entry name" value="ArnT-like_N"/>
</dbReference>
<protein>
    <recommendedName>
        <fullName evidence="9 10">Polyprenol-phosphate-mannose--protein mannosyltransferase</fullName>
        <ecNumber evidence="10">2.4.1.-</ecNumber>
    </recommendedName>
</protein>
<dbReference type="InterPro" id="IPR027005">
    <property type="entry name" value="PMT-like"/>
</dbReference>
<evidence type="ECO:0000256" key="4">
    <source>
        <dbReference type="ARBA" id="ARBA00022676"/>
    </source>
</evidence>
<feature type="transmembrane region" description="Helical" evidence="10">
    <location>
        <begin position="452"/>
        <end position="469"/>
    </location>
</feature>
<dbReference type="Pfam" id="PF02366">
    <property type="entry name" value="PMT"/>
    <property type="match status" value="1"/>
</dbReference>
<evidence type="ECO:0000256" key="2">
    <source>
        <dbReference type="ARBA" id="ARBA00004922"/>
    </source>
</evidence>
<feature type="transmembrane region" description="Helical" evidence="10">
    <location>
        <begin position="284"/>
        <end position="302"/>
    </location>
</feature>
<evidence type="ECO:0000256" key="10">
    <source>
        <dbReference type="RuleBase" id="RU367007"/>
    </source>
</evidence>
<dbReference type="EMBL" id="JBHUNE010000006">
    <property type="protein sequence ID" value="MFD2758222.1"/>
    <property type="molecule type" value="Genomic_DNA"/>
</dbReference>
<feature type="domain" description="Protein O-mannosyl-transferase C-terminal four TM" evidence="13">
    <location>
        <begin position="384"/>
        <end position="576"/>
    </location>
</feature>
<comment type="caution">
    <text evidence="14">The sequence shown here is derived from an EMBL/GenBank/DDBJ whole genome shotgun (WGS) entry which is preliminary data.</text>
</comment>
<dbReference type="Pfam" id="PF16192">
    <property type="entry name" value="PMT_4TMC"/>
    <property type="match status" value="1"/>
</dbReference>
<keyword evidence="8 10" id="KW-0472">Membrane</keyword>
<dbReference type="PANTHER" id="PTHR10050">
    <property type="entry name" value="DOLICHYL-PHOSPHATE-MANNOSE--PROTEIN MANNOSYLTRANSFERASE"/>
    <property type="match status" value="1"/>
</dbReference>
<evidence type="ECO:0000256" key="6">
    <source>
        <dbReference type="ARBA" id="ARBA00022692"/>
    </source>
</evidence>
<gene>
    <name evidence="14" type="ORF">ACFSW7_07505</name>
</gene>
<name>A0ABW5UX03_9MICO</name>
<feature type="region of interest" description="Disordered" evidence="11">
    <location>
        <begin position="1"/>
        <end position="21"/>
    </location>
</feature>
<feature type="transmembrane region" description="Helical" evidence="10">
    <location>
        <begin position="499"/>
        <end position="522"/>
    </location>
</feature>
<evidence type="ECO:0000256" key="7">
    <source>
        <dbReference type="ARBA" id="ARBA00022989"/>
    </source>
</evidence>
<comment type="function">
    <text evidence="10">Protein O-mannosyltransferase that catalyzes the transfer of a single mannose residue from a polyprenol phospho-mannosyl lipidic donor to the hydroxyl group of selected serine and threonine residues in acceptor proteins.</text>
</comment>
<keyword evidence="7 10" id="KW-1133">Transmembrane helix</keyword>
<evidence type="ECO:0000259" key="13">
    <source>
        <dbReference type="Pfam" id="PF16192"/>
    </source>
</evidence>
<dbReference type="RefSeq" id="WP_019619669.1">
    <property type="nucleotide sequence ID" value="NZ_JBHUNE010000006.1"/>
</dbReference>
<accession>A0ABW5UX03</accession>
<comment type="subcellular location">
    <subcellularLocation>
        <location evidence="10">Cell membrane</location>
    </subcellularLocation>
    <subcellularLocation>
        <location evidence="1">Endomembrane system</location>
        <topology evidence="1">Multi-pass membrane protein</topology>
    </subcellularLocation>
</comment>
<keyword evidence="15" id="KW-1185">Reference proteome</keyword>
<sequence length="577" mass="65489">MTAPTTARLDGASSSAKPTGSWADDLWQRWTATPELRRRTEWTILGLVTLVAVLVRFVRLGQPDRIVFDEIYYVPDGWTITNNGYESEWPENKDELWASGQQGAYLDQAEYVVHPPLGKYLIGIFMHLFGAEHVWAWRFGVALFGAAAVPLLYFVGKKLFGSIALGAIAAGMLAIDGHAIAMSRTGILDIFVMFFVLLGFLFLLYDRDDQNRKLSAWVADWRRREHAIDPSVPLTSTPSRWRTTIHPPKSRPTGPDWGPVLWRRPWFVAMAFSLALATSVKWSGLYYLALFCVLSIGLDAYARKREGITLWLSAAVLKQGPASFLLAIPLTLVTYVVSYGGWFLTGRGYNGIVESGVWQDGRFFDESTATWRDGSLFDWLRLSFSHFVDYQQQVYEFHSRLAAGHSYNSAPYEWPFLLRPTAFQYTYIDPADDPSCHANQCVEAVTSLSNPLLYWLGTIAIVFLIMMLFVKPRWPYVAILVSYAAGYLPWLLTGRTSVYHFYVIVWLPFMFLAAALALQTVAGDADDPRKQRTLAVNLVTGFFVLAILVSIFFYPVWTGLQIPDWYFNLTHWLPGWY</sequence>
<comment type="similarity">
    <text evidence="3 10">Belongs to the glycosyltransferase 39 family.</text>
</comment>
<dbReference type="Proteomes" id="UP001597492">
    <property type="component" value="Unassembled WGS sequence"/>
</dbReference>
<feature type="transmembrane region" description="Helical" evidence="10">
    <location>
        <begin position="187"/>
        <end position="205"/>
    </location>
</feature>
<proteinExistence type="inferred from homology"/>
<reference evidence="15" key="1">
    <citation type="journal article" date="2019" name="Int. J. Syst. Evol. Microbiol.">
        <title>The Global Catalogue of Microorganisms (GCM) 10K type strain sequencing project: providing services to taxonomists for standard genome sequencing and annotation.</title>
        <authorList>
            <consortium name="The Broad Institute Genomics Platform"/>
            <consortium name="The Broad Institute Genome Sequencing Center for Infectious Disease"/>
            <person name="Wu L."/>
            <person name="Ma J."/>
        </authorList>
    </citation>
    <scope>NUCLEOTIDE SEQUENCE [LARGE SCALE GENOMIC DNA]</scope>
    <source>
        <strain evidence="15">TISTR 1514</strain>
    </source>
</reference>
<feature type="transmembrane region" description="Helical" evidence="10">
    <location>
        <begin position="534"/>
        <end position="557"/>
    </location>
</feature>
<feature type="transmembrane region" description="Helical" evidence="10">
    <location>
        <begin position="135"/>
        <end position="155"/>
    </location>
</feature>
<keyword evidence="6 10" id="KW-0812">Transmembrane</keyword>
<feature type="domain" description="ArnT-like N-terminal" evidence="12">
    <location>
        <begin position="134"/>
        <end position="211"/>
    </location>
</feature>
<evidence type="ECO:0000256" key="1">
    <source>
        <dbReference type="ARBA" id="ARBA00004127"/>
    </source>
</evidence>
<evidence type="ECO:0000313" key="14">
    <source>
        <dbReference type="EMBL" id="MFD2758222.1"/>
    </source>
</evidence>
<organism evidence="14 15">
    <name type="scientific">Gulosibacter faecalis</name>
    <dbReference type="NCBI Taxonomy" id="272240"/>
    <lineage>
        <taxon>Bacteria</taxon>
        <taxon>Bacillati</taxon>
        <taxon>Actinomycetota</taxon>
        <taxon>Actinomycetes</taxon>
        <taxon>Micrococcales</taxon>
        <taxon>Microbacteriaceae</taxon>
        <taxon>Gulosibacter</taxon>
    </lineage>
</organism>
<keyword evidence="5 10" id="KW-0808">Transferase</keyword>
<comment type="pathway">
    <text evidence="2 10">Protein modification; protein glycosylation.</text>
</comment>
<evidence type="ECO:0000256" key="11">
    <source>
        <dbReference type="SAM" id="MobiDB-lite"/>
    </source>
</evidence>
<feature type="transmembrane region" description="Helical" evidence="10">
    <location>
        <begin position="323"/>
        <end position="344"/>
    </location>
</feature>
<evidence type="ECO:0000256" key="5">
    <source>
        <dbReference type="ARBA" id="ARBA00022679"/>
    </source>
</evidence>
<evidence type="ECO:0000256" key="3">
    <source>
        <dbReference type="ARBA" id="ARBA00007222"/>
    </source>
</evidence>
<feature type="transmembrane region" description="Helical" evidence="10">
    <location>
        <begin position="162"/>
        <end position="181"/>
    </location>
</feature>
<dbReference type="InterPro" id="IPR032421">
    <property type="entry name" value="PMT_4TMC"/>
</dbReference>
<keyword evidence="4 10" id="KW-0328">Glycosyltransferase</keyword>
<evidence type="ECO:0000256" key="9">
    <source>
        <dbReference type="ARBA" id="ARBA00093617"/>
    </source>
</evidence>
<dbReference type="PANTHER" id="PTHR10050:SF46">
    <property type="entry name" value="PROTEIN O-MANNOSYL-TRANSFERASE 2"/>
    <property type="match status" value="1"/>
</dbReference>
<evidence type="ECO:0000313" key="15">
    <source>
        <dbReference type="Proteomes" id="UP001597492"/>
    </source>
</evidence>
<dbReference type="GO" id="GO:0016757">
    <property type="term" value="F:glycosyltransferase activity"/>
    <property type="evidence" value="ECO:0007669"/>
    <property type="project" value="UniProtKB-KW"/>
</dbReference>
<dbReference type="EC" id="2.4.1.-" evidence="10"/>